<dbReference type="Gene3D" id="1.20.1280.140">
    <property type="match status" value="1"/>
</dbReference>
<dbReference type="AlphaFoldDB" id="A0A0A1TAG0"/>
<dbReference type="GO" id="GO:0005576">
    <property type="term" value="C:extracellular region"/>
    <property type="evidence" value="ECO:0007669"/>
    <property type="project" value="TreeGrafter"/>
</dbReference>
<dbReference type="EMBL" id="CDHN01000001">
    <property type="protein sequence ID" value="CEJ83135.1"/>
    <property type="molecule type" value="Genomic_DNA"/>
</dbReference>
<keyword evidence="2" id="KW-0732">Signal</keyword>
<keyword evidence="4" id="KW-1185">Reference proteome</keyword>
<evidence type="ECO:0000256" key="2">
    <source>
        <dbReference type="SAM" id="SignalP"/>
    </source>
</evidence>
<dbReference type="Proteomes" id="UP000039046">
    <property type="component" value="Unassembled WGS sequence"/>
</dbReference>
<feature type="compositionally biased region" description="Low complexity" evidence="1">
    <location>
        <begin position="193"/>
        <end position="208"/>
    </location>
</feature>
<feature type="compositionally biased region" description="Polar residues" evidence="1">
    <location>
        <begin position="174"/>
        <end position="192"/>
    </location>
</feature>
<protein>
    <recommendedName>
        <fullName evidence="5">Cell wall protein</fullName>
    </recommendedName>
</protein>
<name>A0A0A1TAG0_9HYPO</name>
<dbReference type="PANTHER" id="PTHR38123">
    <property type="entry name" value="CELL WALL SERINE-THREONINE-RICH GALACTOMANNOPROTEIN MP1 (AFU_ORTHOLOGUE AFUA_4G03240)"/>
    <property type="match status" value="1"/>
</dbReference>
<organism evidence="3 4">
    <name type="scientific">[Torrubiella] hemipterigena</name>
    <dbReference type="NCBI Taxonomy" id="1531966"/>
    <lineage>
        <taxon>Eukaryota</taxon>
        <taxon>Fungi</taxon>
        <taxon>Dikarya</taxon>
        <taxon>Ascomycota</taxon>
        <taxon>Pezizomycotina</taxon>
        <taxon>Sordariomycetes</taxon>
        <taxon>Hypocreomycetidae</taxon>
        <taxon>Hypocreales</taxon>
        <taxon>Clavicipitaceae</taxon>
        <taxon>Clavicipitaceae incertae sedis</taxon>
        <taxon>'Torrubiella' clade</taxon>
    </lineage>
</organism>
<dbReference type="OrthoDB" id="2422134at2759"/>
<sequence>MKLSVITLASVASASLVARDAAPYQAVINSITANITNLDIAINSYTSDKTPVFKAFDTLLDAIKQGKTTLQGLPALEGGDTFGLTGPLQTLNSDAQKLNSDLKSKRSTVAKEGECDSVRQSLTDISTNAGDLVKIAVSKIPKGLQSLADTLSSNFTSTLKDTQDYFSSTNCVNGQTSVPSGSTPSATDKTSPSATGTKGTASPSSSGGASTLQIAVLLAAAAIAFAI</sequence>
<evidence type="ECO:0000313" key="4">
    <source>
        <dbReference type="Proteomes" id="UP000039046"/>
    </source>
</evidence>
<proteinExistence type="predicted"/>
<feature type="region of interest" description="Disordered" evidence="1">
    <location>
        <begin position="174"/>
        <end position="208"/>
    </location>
</feature>
<evidence type="ECO:0000313" key="3">
    <source>
        <dbReference type="EMBL" id="CEJ83135.1"/>
    </source>
</evidence>
<accession>A0A0A1TAG0</accession>
<dbReference type="InterPro" id="IPR021054">
    <property type="entry name" value="Cell_wall_mannoprotein_1"/>
</dbReference>
<reference evidence="3 4" key="1">
    <citation type="journal article" date="2015" name="Genome Announc.">
        <title>Draft Genome Sequence and Gene Annotation of the Entomopathogenic Fungus Verticillium hemipterigenum.</title>
        <authorList>
            <person name="Horn F."/>
            <person name="Habel A."/>
            <person name="Scharf D.H."/>
            <person name="Dworschak J."/>
            <person name="Brakhage A.A."/>
            <person name="Guthke R."/>
            <person name="Hertweck C."/>
            <person name="Linde J."/>
        </authorList>
    </citation>
    <scope>NUCLEOTIDE SEQUENCE [LARGE SCALE GENOMIC DNA]</scope>
</reference>
<gene>
    <name evidence="3" type="ORF">VHEMI03159</name>
</gene>
<feature type="chain" id="PRO_5001990020" description="Cell wall protein" evidence="2">
    <location>
        <begin position="22"/>
        <end position="227"/>
    </location>
</feature>
<dbReference type="Pfam" id="PF12296">
    <property type="entry name" value="HsbA"/>
    <property type="match status" value="1"/>
</dbReference>
<evidence type="ECO:0008006" key="5">
    <source>
        <dbReference type="Google" id="ProtNLM"/>
    </source>
</evidence>
<evidence type="ECO:0000256" key="1">
    <source>
        <dbReference type="SAM" id="MobiDB-lite"/>
    </source>
</evidence>
<feature type="signal peptide" evidence="2">
    <location>
        <begin position="1"/>
        <end position="21"/>
    </location>
</feature>
<dbReference type="HOGENOM" id="CLU_082452_0_0_1"/>
<dbReference type="PANTHER" id="PTHR38123:SF6">
    <property type="entry name" value="CELL WALL SERINE-THREONINE-RICH GALACTOMANNOPROTEIN MP1 (AFU_ORTHOLOGUE AFUA_4G03240)"/>
    <property type="match status" value="1"/>
</dbReference>